<dbReference type="RefSeq" id="WP_379692319.1">
    <property type="nucleotide sequence ID" value="NZ_JBHSXH010000005.1"/>
</dbReference>
<dbReference type="Proteomes" id="UP001596408">
    <property type="component" value="Unassembled WGS sequence"/>
</dbReference>
<accession>A0ABD5TWH7</accession>
<dbReference type="AlphaFoldDB" id="A0ABD5TWH7"/>
<keyword evidence="3" id="KW-1185">Reference proteome</keyword>
<evidence type="ECO:0000313" key="3">
    <source>
        <dbReference type="Proteomes" id="UP001596408"/>
    </source>
</evidence>
<organism evidence="2 3">
    <name type="scientific">Halopelagius fulvigenes</name>
    <dbReference type="NCBI Taxonomy" id="1198324"/>
    <lineage>
        <taxon>Archaea</taxon>
        <taxon>Methanobacteriati</taxon>
        <taxon>Methanobacteriota</taxon>
        <taxon>Stenosarchaea group</taxon>
        <taxon>Halobacteria</taxon>
        <taxon>Halobacteriales</taxon>
        <taxon>Haloferacaceae</taxon>
    </lineage>
</organism>
<reference evidence="2 3" key="1">
    <citation type="journal article" date="2019" name="Int. J. Syst. Evol. Microbiol.">
        <title>The Global Catalogue of Microorganisms (GCM) 10K type strain sequencing project: providing services to taxonomists for standard genome sequencing and annotation.</title>
        <authorList>
            <consortium name="The Broad Institute Genomics Platform"/>
            <consortium name="The Broad Institute Genome Sequencing Center for Infectious Disease"/>
            <person name="Wu L."/>
            <person name="Ma J."/>
        </authorList>
    </citation>
    <scope>NUCLEOTIDE SEQUENCE [LARGE SCALE GENOMIC DNA]</scope>
    <source>
        <strain evidence="2 3">YIM 94188</strain>
    </source>
</reference>
<name>A0ABD5TWH7_9EURY</name>
<evidence type="ECO:0000313" key="2">
    <source>
        <dbReference type="EMBL" id="MFC6823812.1"/>
    </source>
</evidence>
<proteinExistence type="predicted"/>
<protein>
    <recommendedName>
        <fullName evidence="4">HTH domain-containing protein</fullName>
    </recommendedName>
</protein>
<gene>
    <name evidence="2" type="ORF">ACFQEV_02195</name>
</gene>
<dbReference type="EMBL" id="JBHSXH010000005">
    <property type="protein sequence ID" value="MFC6823812.1"/>
    <property type="molecule type" value="Genomic_DNA"/>
</dbReference>
<evidence type="ECO:0000256" key="1">
    <source>
        <dbReference type="SAM" id="Coils"/>
    </source>
</evidence>
<comment type="caution">
    <text evidence="2">The sequence shown here is derived from an EMBL/GenBank/DDBJ whole genome shotgun (WGS) entry which is preliminary data.</text>
</comment>
<evidence type="ECO:0008006" key="4">
    <source>
        <dbReference type="Google" id="ProtNLM"/>
    </source>
</evidence>
<sequence>MTRNIDYASAEIPEDEAPENYSWQARRAEILRRIKEAGHPAALNQAELGREFGTSRQNINNDMDALADYVEDNLGRRRALTAKCVFDRCLEGLLEQEEYAAAARVVRNREEWLTEREDLRELEERIENISEKQNRAKYR</sequence>
<keyword evidence="1" id="KW-0175">Coiled coil</keyword>
<feature type="coiled-coil region" evidence="1">
    <location>
        <begin position="109"/>
        <end position="139"/>
    </location>
</feature>